<evidence type="ECO:0000313" key="2">
    <source>
        <dbReference type="EMBL" id="RWY57279.1"/>
    </source>
</evidence>
<accession>A0A3S3UXX9</accession>
<dbReference type="SUPFAM" id="SSF55729">
    <property type="entry name" value="Acyl-CoA N-acyltransferases (Nat)"/>
    <property type="match status" value="1"/>
</dbReference>
<sequence length="179" mass="20522">MKVFELRPAKLENELVELQPLQAADFDRLFEVAADPLIWELHPAKDRYKREVFQLYFDDAVASNTSFLVIDKASGALIGCTRLYALKPDESSVAIGYTFLARKYWGGAYNRSMKSLLIDHVFKAVDNVMFHIAATNIRSQKATEKIGASKVGEINFDHYGTKLLHYEYRLTKAEYYKQV</sequence>
<dbReference type="InterPro" id="IPR016181">
    <property type="entry name" value="Acyl_CoA_acyltransferase"/>
</dbReference>
<dbReference type="OrthoDB" id="9795199at2"/>
<keyword evidence="3" id="KW-1185">Reference proteome</keyword>
<dbReference type="EMBL" id="SBIW01000001">
    <property type="protein sequence ID" value="RWY57279.1"/>
    <property type="molecule type" value="Genomic_DNA"/>
</dbReference>
<dbReference type="Gene3D" id="3.40.630.30">
    <property type="match status" value="1"/>
</dbReference>
<dbReference type="Proteomes" id="UP000286701">
    <property type="component" value="Unassembled WGS sequence"/>
</dbReference>
<gene>
    <name evidence="2" type="ORF">EPL05_01740</name>
</gene>
<comment type="caution">
    <text evidence="2">The sequence shown here is derived from an EMBL/GenBank/DDBJ whole genome shotgun (WGS) entry which is preliminary data.</text>
</comment>
<reference evidence="2 3" key="1">
    <citation type="submission" date="2019-01" db="EMBL/GenBank/DDBJ databases">
        <title>Mucilaginibacter antarcticum sp. nov., isolated from antarctic soil.</title>
        <authorList>
            <person name="Yan Y.-Q."/>
            <person name="Du Z.-J."/>
        </authorList>
    </citation>
    <scope>NUCLEOTIDE SEQUENCE [LARGE SCALE GENOMIC DNA]</scope>
    <source>
        <strain evidence="2 3">F01003</strain>
    </source>
</reference>
<dbReference type="PROSITE" id="PS51186">
    <property type="entry name" value="GNAT"/>
    <property type="match status" value="1"/>
</dbReference>
<dbReference type="AlphaFoldDB" id="A0A3S3UXX9"/>
<feature type="domain" description="N-acetyltransferase" evidence="1">
    <location>
        <begin position="16"/>
        <end position="173"/>
    </location>
</feature>
<dbReference type="PANTHER" id="PTHR43610">
    <property type="entry name" value="BLL6696 PROTEIN"/>
    <property type="match status" value="1"/>
</dbReference>
<dbReference type="RefSeq" id="WP_128531785.1">
    <property type="nucleotide sequence ID" value="NZ_SBIW01000001.1"/>
</dbReference>
<name>A0A3S3UXX9_9SPHI</name>
<proteinExistence type="predicted"/>
<keyword evidence="2" id="KW-0808">Transferase</keyword>
<dbReference type="GO" id="GO:0016747">
    <property type="term" value="F:acyltransferase activity, transferring groups other than amino-acyl groups"/>
    <property type="evidence" value="ECO:0007669"/>
    <property type="project" value="InterPro"/>
</dbReference>
<organism evidence="2 3">
    <name type="scientific">Mucilaginibacter gilvus</name>
    <dbReference type="NCBI Taxonomy" id="2305909"/>
    <lineage>
        <taxon>Bacteria</taxon>
        <taxon>Pseudomonadati</taxon>
        <taxon>Bacteroidota</taxon>
        <taxon>Sphingobacteriia</taxon>
        <taxon>Sphingobacteriales</taxon>
        <taxon>Sphingobacteriaceae</taxon>
        <taxon>Mucilaginibacter</taxon>
    </lineage>
</organism>
<dbReference type="PANTHER" id="PTHR43610:SF1">
    <property type="entry name" value="N-ACETYLTRANSFERASE DOMAIN-CONTAINING PROTEIN"/>
    <property type="match status" value="1"/>
</dbReference>
<evidence type="ECO:0000313" key="3">
    <source>
        <dbReference type="Proteomes" id="UP000286701"/>
    </source>
</evidence>
<protein>
    <submittedName>
        <fullName evidence="2">N-acetyltransferase</fullName>
    </submittedName>
</protein>
<evidence type="ECO:0000259" key="1">
    <source>
        <dbReference type="PROSITE" id="PS51186"/>
    </source>
</evidence>
<dbReference type="Pfam" id="PF13302">
    <property type="entry name" value="Acetyltransf_3"/>
    <property type="match status" value="1"/>
</dbReference>
<dbReference type="InterPro" id="IPR000182">
    <property type="entry name" value="GNAT_dom"/>
</dbReference>